<dbReference type="AlphaFoldDB" id="V2XE36"/>
<name>V2XE36_MONRO</name>
<evidence type="ECO:0000313" key="2">
    <source>
        <dbReference type="EMBL" id="ESK97453.1"/>
    </source>
</evidence>
<gene>
    <name evidence="2" type="ORF">Moror_17632</name>
</gene>
<evidence type="ECO:0000313" key="3">
    <source>
        <dbReference type="Proteomes" id="UP000017559"/>
    </source>
</evidence>
<dbReference type="OrthoDB" id="2841294at2759"/>
<dbReference type="KEGG" id="mrr:Moror_17632"/>
<keyword evidence="1" id="KW-0732">Signal</keyword>
<protein>
    <submittedName>
        <fullName evidence="2">Uncharacterized protein</fullName>
    </submittedName>
</protein>
<sequence length="144" mass="16101">MKNFAALLITLAFAASTVLGDIVIGYPHDGDGFKRGESLKLRVETDSHWDVKNANLKIRIEERTEDCDDDWSGCYGNGKHGTVLYDGAFKPYYTPGRPELNYHDTFEIRIPKGFPKGSAVISVALNDDENYGQIDTEEVNIEVK</sequence>
<keyword evidence="3" id="KW-1185">Reference proteome</keyword>
<reference evidence="2 3" key="1">
    <citation type="journal article" date="2014" name="BMC Genomics">
        <title>Genome and secretome analysis of the hemibiotrophic fungal pathogen, Moniliophthora roreri, which causes frosty pod rot disease of cacao: mechanisms of the biotrophic and necrotrophic phases.</title>
        <authorList>
            <person name="Meinhardt L.W."/>
            <person name="Costa G.G.L."/>
            <person name="Thomazella D.P.T."/>
            <person name="Teixeira P.J.P.L."/>
            <person name="Carazzolle M.F."/>
            <person name="Schuster S.C."/>
            <person name="Carlson J.E."/>
            <person name="Guiltinan M.J."/>
            <person name="Mieczkowski P."/>
            <person name="Farmer A."/>
            <person name="Ramaraj T."/>
            <person name="Crozier J."/>
            <person name="Davis R.E."/>
            <person name="Shao J."/>
            <person name="Melnick R.L."/>
            <person name="Pereira G.A.G."/>
            <person name="Bailey B.A."/>
        </authorList>
    </citation>
    <scope>NUCLEOTIDE SEQUENCE [LARGE SCALE GENOMIC DNA]</scope>
    <source>
        <strain evidence="2 3">MCA 2997</strain>
    </source>
</reference>
<evidence type="ECO:0000256" key="1">
    <source>
        <dbReference type="SAM" id="SignalP"/>
    </source>
</evidence>
<feature type="signal peptide" evidence="1">
    <location>
        <begin position="1"/>
        <end position="20"/>
    </location>
</feature>
<dbReference type="Proteomes" id="UP000017559">
    <property type="component" value="Unassembled WGS sequence"/>
</dbReference>
<accession>V2XE36</accession>
<feature type="chain" id="PRO_5004711464" evidence="1">
    <location>
        <begin position="21"/>
        <end position="144"/>
    </location>
</feature>
<comment type="caution">
    <text evidence="2">The sequence shown here is derived from an EMBL/GenBank/DDBJ whole genome shotgun (WGS) entry which is preliminary data.</text>
</comment>
<organism evidence="2 3">
    <name type="scientific">Moniliophthora roreri (strain MCA 2997)</name>
    <name type="common">Cocoa frosty pod rot fungus</name>
    <name type="synonym">Crinipellis roreri</name>
    <dbReference type="NCBI Taxonomy" id="1381753"/>
    <lineage>
        <taxon>Eukaryota</taxon>
        <taxon>Fungi</taxon>
        <taxon>Dikarya</taxon>
        <taxon>Basidiomycota</taxon>
        <taxon>Agaricomycotina</taxon>
        <taxon>Agaricomycetes</taxon>
        <taxon>Agaricomycetidae</taxon>
        <taxon>Agaricales</taxon>
        <taxon>Marasmiineae</taxon>
        <taxon>Marasmiaceae</taxon>
        <taxon>Moniliophthora</taxon>
    </lineage>
</organism>
<dbReference type="HOGENOM" id="CLU_137500_1_2_1"/>
<dbReference type="EMBL" id="AWSO01000025">
    <property type="protein sequence ID" value="ESK97453.1"/>
    <property type="molecule type" value="Genomic_DNA"/>
</dbReference>
<proteinExistence type="predicted"/>